<evidence type="ECO:0000313" key="4">
    <source>
        <dbReference type="EMBL" id="OAD40501.1"/>
    </source>
</evidence>
<protein>
    <recommendedName>
        <fullName evidence="6">Acyltransferase</fullName>
    </recommendedName>
</protein>
<gene>
    <name evidence="4" type="ORF">LPB72_16485</name>
</gene>
<organism evidence="4 5">
    <name type="scientific">Hydrogenophaga crassostreae</name>
    <dbReference type="NCBI Taxonomy" id="1763535"/>
    <lineage>
        <taxon>Bacteria</taxon>
        <taxon>Pseudomonadati</taxon>
        <taxon>Pseudomonadota</taxon>
        <taxon>Betaproteobacteria</taxon>
        <taxon>Burkholderiales</taxon>
        <taxon>Comamonadaceae</taxon>
        <taxon>Hydrogenophaga</taxon>
    </lineage>
</organism>
<reference evidence="4 5" key="1">
    <citation type="submission" date="2016-02" db="EMBL/GenBank/DDBJ databases">
        <title>Draft genome sequence of Hydrogenophaga sp. LPB0072.</title>
        <authorList>
            <person name="Shin S.-K."/>
            <person name="Yi H."/>
        </authorList>
    </citation>
    <scope>NUCLEOTIDE SEQUENCE [LARGE SCALE GENOMIC DNA]</scope>
    <source>
        <strain evidence="4 5">LPB0072</strain>
    </source>
</reference>
<feature type="transmembrane region" description="Helical" evidence="1">
    <location>
        <begin position="247"/>
        <end position="265"/>
    </location>
</feature>
<keyword evidence="1" id="KW-0472">Membrane</keyword>
<feature type="transmembrane region" description="Helical" evidence="1">
    <location>
        <begin position="303"/>
        <end position="326"/>
    </location>
</feature>
<feature type="domain" description="Acyltransferase 3" evidence="2">
    <location>
        <begin position="13"/>
        <end position="351"/>
    </location>
</feature>
<dbReference type="Pfam" id="PF19040">
    <property type="entry name" value="SGNH"/>
    <property type="match status" value="1"/>
</dbReference>
<dbReference type="InterPro" id="IPR050879">
    <property type="entry name" value="Acyltransferase_3"/>
</dbReference>
<dbReference type="InterPro" id="IPR002656">
    <property type="entry name" value="Acyl_transf_3_dom"/>
</dbReference>
<dbReference type="RefSeq" id="WP_082877042.1">
    <property type="nucleotide sequence ID" value="NZ_CP017476.1"/>
</dbReference>
<evidence type="ECO:0008006" key="6">
    <source>
        <dbReference type="Google" id="ProtNLM"/>
    </source>
</evidence>
<evidence type="ECO:0000259" key="2">
    <source>
        <dbReference type="Pfam" id="PF01757"/>
    </source>
</evidence>
<comment type="caution">
    <text evidence="4">The sequence shown here is derived from an EMBL/GenBank/DDBJ whole genome shotgun (WGS) entry which is preliminary data.</text>
</comment>
<evidence type="ECO:0000256" key="1">
    <source>
        <dbReference type="SAM" id="Phobius"/>
    </source>
</evidence>
<dbReference type="Pfam" id="PF01757">
    <property type="entry name" value="Acyl_transf_3"/>
    <property type="match status" value="1"/>
</dbReference>
<feature type="transmembrane region" description="Helical" evidence="1">
    <location>
        <begin position="367"/>
        <end position="388"/>
    </location>
</feature>
<evidence type="ECO:0000313" key="5">
    <source>
        <dbReference type="Proteomes" id="UP000185657"/>
    </source>
</evidence>
<feature type="transmembrane region" description="Helical" evidence="1">
    <location>
        <begin position="39"/>
        <end position="59"/>
    </location>
</feature>
<accession>A0ABX2U3R6</accession>
<dbReference type="EMBL" id="LVWD01000030">
    <property type="protein sequence ID" value="OAD40501.1"/>
    <property type="molecule type" value="Genomic_DNA"/>
</dbReference>
<dbReference type="PANTHER" id="PTHR23028">
    <property type="entry name" value="ACETYLTRANSFERASE"/>
    <property type="match status" value="1"/>
</dbReference>
<evidence type="ECO:0000259" key="3">
    <source>
        <dbReference type="Pfam" id="PF19040"/>
    </source>
</evidence>
<feature type="transmembrane region" description="Helical" evidence="1">
    <location>
        <begin position="168"/>
        <end position="187"/>
    </location>
</feature>
<proteinExistence type="predicted"/>
<keyword evidence="1" id="KW-0812">Transmembrane</keyword>
<feature type="domain" description="SGNH" evidence="3">
    <location>
        <begin position="433"/>
        <end position="646"/>
    </location>
</feature>
<dbReference type="InterPro" id="IPR043968">
    <property type="entry name" value="SGNH"/>
</dbReference>
<name>A0ABX2U3R6_9BURK</name>
<dbReference type="PANTHER" id="PTHR23028:SF53">
    <property type="entry name" value="ACYL_TRANSF_3 DOMAIN-CONTAINING PROTEIN"/>
    <property type="match status" value="1"/>
</dbReference>
<keyword evidence="5" id="KW-1185">Reference proteome</keyword>
<feature type="transmembrane region" description="Helical" evidence="1">
    <location>
        <begin position="338"/>
        <end position="355"/>
    </location>
</feature>
<keyword evidence="1" id="KW-1133">Transmembrane helix</keyword>
<sequence length="655" mass="74064">MAAQPHSTHYRPDIDGLRAIAVVSVLLHHALPEKFKGGFVGVDIFFVISGYLISSIILAGLNKDRFSFADFYAKRVKRIFPALSLVLITTLVMGWFLLGPPDYKLLGKHVFAGSAFVSNFAFWREAGYFDANSVNKPLLHLWSLAIEEQFYLLWPVTLFFLHKWRRNIIRVVFVLILISFAINLALVKGQPTAAFYNPLARFWEMLIGGLLAAMQTYRLGWSSVFRKGVWGHGPDEHHERHHLRSNTYAWLGAFMLVLVLVRISPERTFPGWWALLPTVGTALLITAGPQAWFNRHVLSSKPFVWVGLISYPLYLWHWPFLSFSAITHVEPPSTSTQLGWLALSVVLAWLTYKLIEKPIRFGRLNHRSTTVFLSALVAVIATAGFTTYKQDGFESRFPDIVRDMMSKGGRSAVVDGWREGDCMLDYKFPASAYKDFCVEKKRPLIFLWGDSHAGSLYPGFKALQDSGKYDFGLGERTAAICPPVLGIEPRPLCKSLNDSSIEAIRQSRPDVVILYAWWHNKRYDLRNLESTVAEIKKAGVPRIIMLGAVPYWQKSLPLILLEEWKKGPPTKRPPLRLKAGLDPALDSATATMRARAEKMGIEFISGLQFFCNEDGCLTRVTDDAKQPLTYDYGHLSTSAVTYYVDQLGPLIFKKP</sequence>
<feature type="transmembrane region" description="Helical" evidence="1">
    <location>
        <begin position="139"/>
        <end position="161"/>
    </location>
</feature>
<feature type="transmembrane region" description="Helical" evidence="1">
    <location>
        <begin position="79"/>
        <end position="98"/>
    </location>
</feature>
<feature type="transmembrane region" description="Helical" evidence="1">
    <location>
        <begin position="271"/>
        <end position="291"/>
    </location>
</feature>
<feature type="transmembrane region" description="Helical" evidence="1">
    <location>
        <begin position="199"/>
        <end position="217"/>
    </location>
</feature>
<dbReference type="Proteomes" id="UP000185657">
    <property type="component" value="Unassembled WGS sequence"/>
</dbReference>